<keyword evidence="2" id="KW-1133">Transmembrane helix</keyword>
<feature type="transmembrane region" description="Helical" evidence="2">
    <location>
        <begin position="120"/>
        <end position="137"/>
    </location>
</feature>
<dbReference type="WBParaSite" id="jg9803">
    <property type="protein sequence ID" value="jg9803"/>
    <property type="gene ID" value="jg9803"/>
</dbReference>
<protein>
    <submittedName>
        <fullName evidence="4">Uncharacterized protein</fullName>
    </submittedName>
</protein>
<evidence type="ECO:0000256" key="2">
    <source>
        <dbReference type="SAM" id="Phobius"/>
    </source>
</evidence>
<keyword evidence="3" id="KW-1185">Reference proteome</keyword>
<sequence length="383" mass="44153">MAKKDGIKASNFLLSVIYRVLTMEHLRHNLADVRSSLTGTLRSAFQPFGGGLQPNPYSRYTINYFLLPNFIIHVVGLACLWALWYYLRFTTVFPYHHRVFYCRDVLLYKPNFRPEDFEVYVSYTLLYILAFCVPIIVRVQSTFDHSPAFPIYKRVFIWCSSHTNFCGHNQTTYWISTAILSISLQRLFTSMHSPFGTLSSPSPHLACLYKNADELRYALLTFPSLHAAFSSYSACFASCYIYYMINLRGAPLLRPMLIFGLLGMALPFFCAILCSASKKSTIFFGSHDNDRASRRERSPFFSWFRLPRVHAPSVKEEYVVYEEEVPMATTPAGTRHRRNQDRTYEVTTTTESFHRTIQPPNGSGTQQGNPMDTKLTNITIFYD</sequence>
<reference evidence="4" key="1">
    <citation type="submission" date="2022-11" db="UniProtKB">
        <authorList>
            <consortium name="WormBaseParasite"/>
        </authorList>
    </citation>
    <scope>IDENTIFICATION</scope>
</reference>
<evidence type="ECO:0000313" key="3">
    <source>
        <dbReference type="Proteomes" id="UP000887574"/>
    </source>
</evidence>
<feature type="region of interest" description="Disordered" evidence="1">
    <location>
        <begin position="344"/>
        <end position="372"/>
    </location>
</feature>
<feature type="transmembrane region" description="Helical" evidence="2">
    <location>
        <begin position="225"/>
        <end position="245"/>
    </location>
</feature>
<keyword evidence="2" id="KW-0812">Transmembrane</keyword>
<proteinExistence type="predicted"/>
<dbReference type="AlphaFoldDB" id="A0A915EU03"/>
<feature type="transmembrane region" description="Helical" evidence="2">
    <location>
        <begin position="64"/>
        <end position="87"/>
    </location>
</feature>
<accession>A0A915EU03</accession>
<keyword evidence="2" id="KW-0472">Membrane</keyword>
<evidence type="ECO:0000313" key="4">
    <source>
        <dbReference type="WBParaSite" id="jg9803"/>
    </source>
</evidence>
<feature type="compositionally biased region" description="Polar residues" evidence="1">
    <location>
        <begin position="358"/>
        <end position="372"/>
    </location>
</feature>
<evidence type="ECO:0000256" key="1">
    <source>
        <dbReference type="SAM" id="MobiDB-lite"/>
    </source>
</evidence>
<name>A0A915EU03_9BILA</name>
<organism evidence="3 4">
    <name type="scientific">Ditylenchus dipsaci</name>
    <dbReference type="NCBI Taxonomy" id="166011"/>
    <lineage>
        <taxon>Eukaryota</taxon>
        <taxon>Metazoa</taxon>
        <taxon>Ecdysozoa</taxon>
        <taxon>Nematoda</taxon>
        <taxon>Chromadorea</taxon>
        <taxon>Rhabditida</taxon>
        <taxon>Tylenchina</taxon>
        <taxon>Tylenchomorpha</taxon>
        <taxon>Sphaerularioidea</taxon>
        <taxon>Anguinidae</taxon>
        <taxon>Anguininae</taxon>
        <taxon>Ditylenchus</taxon>
    </lineage>
</organism>
<dbReference type="Proteomes" id="UP000887574">
    <property type="component" value="Unplaced"/>
</dbReference>
<feature type="transmembrane region" description="Helical" evidence="2">
    <location>
        <begin position="257"/>
        <end position="276"/>
    </location>
</feature>